<dbReference type="RefSeq" id="WP_081665819.1">
    <property type="nucleotide sequence ID" value="NZ_JAYFSJ010000003.1"/>
</dbReference>
<accession>A0ABV0CG02</accession>
<evidence type="ECO:0008006" key="3">
    <source>
        <dbReference type="Google" id="ProtNLM"/>
    </source>
</evidence>
<dbReference type="Proteomes" id="UP001405405">
    <property type="component" value="Unassembled WGS sequence"/>
</dbReference>
<organism evidence="1 2">
    <name type="scientific">Chromobacterium indicum</name>
    <dbReference type="NCBI Taxonomy" id="3110228"/>
    <lineage>
        <taxon>Bacteria</taxon>
        <taxon>Pseudomonadati</taxon>
        <taxon>Pseudomonadota</taxon>
        <taxon>Betaproteobacteria</taxon>
        <taxon>Neisseriales</taxon>
        <taxon>Chromobacteriaceae</taxon>
        <taxon>Chromobacterium</taxon>
    </lineage>
</organism>
<keyword evidence="2" id="KW-1185">Reference proteome</keyword>
<proteinExistence type="predicted"/>
<comment type="caution">
    <text evidence="1">The sequence shown here is derived from an EMBL/GenBank/DDBJ whole genome shotgun (WGS) entry which is preliminary data.</text>
</comment>
<reference evidence="1 2" key="1">
    <citation type="submission" date="2023-12" db="EMBL/GenBank/DDBJ databases">
        <title>Chromobacterium sp. strain TRC.1.1.SA producing antimicrobial pigment.</title>
        <authorList>
            <person name="Verma N."/>
            <person name="Choksket S."/>
            <person name="Pinnaka A.K."/>
            <person name="Korpole S."/>
        </authorList>
    </citation>
    <scope>NUCLEOTIDE SEQUENCE [LARGE SCALE GENOMIC DNA]</scope>
    <source>
        <strain evidence="1 2">TRC1.1.SA</strain>
    </source>
</reference>
<gene>
    <name evidence="1" type="ORF">VA599_05065</name>
</gene>
<dbReference type="GeneID" id="97477610"/>
<sequence>MHPNPAERRGAPLCRRCRHYFVTHDPRFPYGCRAMGFSSKRAPCLDVREASGQPCMRFQPKTG</sequence>
<name>A0ABV0CG02_9NEIS</name>
<dbReference type="EMBL" id="JAYFSJ010000003">
    <property type="protein sequence ID" value="MEN7430106.1"/>
    <property type="molecule type" value="Genomic_DNA"/>
</dbReference>
<evidence type="ECO:0000313" key="2">
    <source>
        <dbReference type="Proteomes" id="UP001405405"/>
    </source>
</evidence>
<protein>
    <recommendedName>
        <fullName evidence="3">Uracil-DNA glycosylase</fullName>
    </recommendedName>
</protein>
<evidence type="ECO:0000313" key="1">
    <source>
        <dbReference type="EMBL" id="MEN7430106.1"/>
    </source>
</evidence>